<accession>A0A1G9B682</accession>
<gene>
    <name evidence="2" type="ORF">SAMN05216243_2836</name>
</gene>
<dbReference type="EMBL" id="FNFL01000005">
    <property type="protein sequence ID" value="SDK35008.1"/>
    <property type="molecule type" value="Genomic_DNA"/>
</dbReference>
<feature type="transmembrane region" description="Helical" evidence="1">
    <location>
        <begin position="7"/>
        <end position="26"/>
    </location>
</feature>
<keyword evidence="1" id="KW-0472">Membrane</keyword>
<sequence length="206" mass="22695">MMKREYIVRLFFYIIGLVVLSFGIGLTIKADLGVGAWDAVNVGLSAITGLTVGNWVIIIGIALIALNAIIAKERPDYFALLTIFIVGMMIDFWLLYVMVDWGRDHLFYQAAMLVIGVLILGFGVSMYLQPKLSLNPIDGLMVSLQKRWRFSLVTAKTISEGLALVAALILGGPVGIGTILILLFIGPSIQYFEPKARKLMRVFLPS</sequence>
<reference evidence="2 3" key="1">
    <citation type="submission" date="2016-10" db="EMBL/GenBank/DDBJ databases">
        <authorList>
            <person name="de Groot N.N."/>
        </authorList>
    </citation>
    <scope>NUCLEOTIDE SEQUENCE [LARGE SCALE GENOMIC DNA]</scope>
    <source>
        <strain evidence="2 3">CGMCC 1.6502</strain>
    </source>
</reference>
<keyword evidence="1" id="KW-1133">Transmembrane helix</keyword>
<proteinExistence type="predicted"/>
<dbReference type="Proteomes" id="UP000198694">
    <property type="component" value="Unassembled WGS sequence"/>
</dbReference>
<keyword evidence="3" id="KW-1185">Reference proteome</keyword>
<evidence type="ECO:0000256" key="1">
    <source>
        <dbReference type="SAM" id="Phobius"/>
    </source>
</evidence>
<dbReference type="AlphaFoldDB" id="A0A1G9B682"/>
<dbReference type="RefSeq" id="WP_245690157.1">
    <property type="nucleotide sequence ID" value="NZ_FNFL01000005.1"/>
</dbReference>
<keyword evidence="1" id="KW-0812">Transmembrane</keyword>
<dbReference type="PANTHER" id="PTHR40078">
    <property type="entry name" value="INTEGRAL MEMBRANE PROTEIN-RELATED"/>
    <property type="match status" value="1"/>
</dbReference>
<evidence type="ECO:0008006" key="4">
    <source>
        <dbReference type="Google" id="ProtNLM"/>
    </source>
</evidence>
<evidence type="ECO:0000313" key="3">
    <source>
        <dbReference type="Proteomes" id="UP000198694"/>
    </source>
</evidence>
<feature type="transmembrane region" description="Helical" evidence="1">
    <location>
        <begin position="105"/>
        <end position="128"/>
    </location>
</feature>
<name>A0A1G9B682_9BACI</name>
<feature type="transmembrane region" description="Helical" evidence="1">
    <location>
        <begin position="77"/>
        <end position="99"/>
    </location>
</feature>
<dbReference type="InterPro" id="IPR038750">
    <property type="entry name" value="YczE/YyaS-like"/>
</dbReference>
<dbReference type="Pfam" id="PF19700">
    <property type="entry name" value="DUF6198"/>
    <property type="match status" value="1"/>
</dbReference>
<evidence type="ECO:0000313" key="2">
    <source>
        <dbReference type="EMBL" id="SDK35008.1"/>
    </source>
</evidence>
<organism evidence="2 3">
    <name type="scientific">Sediminibacillus albus</name>
    <dbReference type="NCBI Taxonomy" id="407036"/>
    <lineage>
        <taxon>Bacteria</taxon>
        <taxon>Bacillati</taxon>
        <taxon>Bacillota</taxon>
        <taxon>Bacilli</taxon>
        <taxon>Bacillales</taxon>
        <taxon>Bacillaceae</taxon>
        <taxon>Sediminibacillus</taxon>
    </lineage>
</organism>
<dbReference type="PANTHER" id="PTHR40078:SF1">
    <property type="entry name" value="INTEGRAL MEMBRANE PROTEIN"/>
    <property type="match status" value="1"/>
</dbReference>
<feature type="transmembrane region" description="Helical" evidence="1">
    <location>
        <begin position="46"/>
        <end position="70"/>
    </location>
</feature>
<protein>
    <recommendedName>
        <fullName evidence="4">Membrane protein YczE</fullName>
    </recommendedName>
</protein>
<dbReference type="STRING" id="407036.SAMN05216243_2836"/>